<sequence>MKDYVLRGKIYLRVWPPGSNYRFVKELRHRIKESERAAFTDNVLACAVVANSTVSSAMNLGYSLIQHLWFQE</sequence>
<dbReference type="AlphaFoldDB" id="A0A835N5Y2"/>
<proteinExistence type="predicted"/>
<protein>
    <submittedName>
        <fullName evidence="1">Uncharacterized protein</fullName>
    </submittedName>
</protein>
<organism evidence="1 2">
    <name type="scientific">Salix dunnii</name>
    <dbReference type="NCBI Taxonomy" id="1413687"/>
    <lineage>
        <taxon>Eukaryota</taxon>
        <taxon>Viridiplantae</taxon>
        <taxon>Streptophyta</taxon>
        <taxon>Embryophyta</taxon>
        <taxon>Tracheophyta</taxon>
        <taxon>Spermatophyta</taxon>
        <taxon>Magnoliopsida</taxon>
        <taxon>eudicotyledons</taxon>
        <taxon>Gunneridae</taxon>
        <taxon>Pentapetalae</taxon>
        <taxon>rosids</taxon>
        <taxon>fabids</taxon>
        <taxon>Malpighiales</taxon>
        <taxon>Salicaceae</taxon>
        <taxon>Saliceae</taxon>
        <taxon>Salix</taxon>
    </lineage>
</organism>
<dbReference type="EMBL" id="JADGMS010000002">
    <property type="protein sequence ID" value="KAF9686891.1"/>
    <property type="molecule type" value="Genomic_DNA"/>
</dbReference>
<reference evidence="1 2" key="1">
    <citation type="submission" date="2020-10" db="EMBL/GenBank/DDBJ databases">
        <title>Plant Genome Project.</title>
        <authorList>
            <person name="Zhang R.-G."/>
        </authorList>
    </citation>
    <scope>NUCLEOTIDE SEQUENCE [LARGE SCALE GENOMIC DNA]</scope>
    <source>
        <strain evidence="1">FAFU-HL-1</strain>
        <tissue evidence="1">Leaf</tissue>
    </source>
</reference>
<dbReference type="OrthoDB" id="10538396at2759"/>
<evidence type="ECO:0000313" key="1">
    <source>
        <dbReference type="EMBL" id="KAF9686891.1"/>
    </source>
</evidence>
<name>A0A835N5Y2_9ROSI</name>
<dbReference type="Pfam" id="PF25557">
    <property type="entry name" value="GAUT_1"/>
    <property type="match status" value="1"/>
</dbReference>
<evidence type="ECO:0000313" key="2">
    <source>
        <dbReference type="Proteomes" id="UP000657918"/>
    </source>
</evidence>
<gene>
    <name evidence="1" type="ORF">SADUNF_Sadunf02G0037000</name>
</gene>
<comment type="caution">
    <text evidence="1">The sequence shown here is derived from an EMBL/GenBank/DDBJ whole genome shotgun (WGS) entry which is preliminary data.</text>
</comment>
<dbReference type="Proteomes" id="UP000657918">
    <property type="component" value="Unassembled WGS sequence"/>
</dbReference>
<keyword evidence="2" id="KW-1185">Reference proteome</keyword>
<accession>A0A835N5Y2</accession>